<evidence type="ECO:0000313" key="9">
    <source>
        <dbReference type="Proteomes" id="UP000596660"/>
    </source>
</evidence>
<keyword evidence="3" id="KW-0611">Plant defense</keyword>
<dbReference type="Gramene" id="AUR62034621-RA">
    <property type="protein sequence ID" value="AUR62034621-RA:cds"/>
    <property type="gene ID" value="AUR62034621"/>
</dbReference>
<evidence type="ECO:0000256" key="1">
    <source>
        <dbReference type="ARBA" id="ARBA00022737"/>
    </source>
</evidence>
<dbReference type="InterPro" id="IPR041118">
    <property type="entry name" value="Rx_N"/>
</dbReference>
<dbReference type="Gene3D" id="3.40.50.300">
    <property type="entry name" value="P-loop containing nucleotide triphosphate hydrolases"/>
    <property type="match status" value="1"/>
</dbReference>
<organism evidence="8 9">
    <name type="scientific">Chenopodium quinoa</name>
    <name type="common">Quinoa</name>
    <dbReference type="NCBI Taxonomy" id="63459"/>
    <lineage>
        <taxon>Eukaryota</taxon>
        <taxon>Viridiplantae</taxon>
        <taxon>Streptophyta</taxon>
        <taxon>Embryophyta</taxon>
        <taxon>Tracheophyta</taxon>
        <taxon>Spermatophyta</taxon>
        <taxon>Magnoliopsida</taxon>
        <taxon>eudicotyledons</taxon>
        <taxon>Gunneridae</taxon>
        <taxon>Pentapetalae</taxon>
        <taxon>Caryophyllales</taxon>
        <taxon>Chenopodiaceae</taxon>
        <taxon>Chenopodioideae</taxon>
        <taxon>Atripliceae</taxon>
        <taxon>Chenopodium</taxon>
    </lineage>
</organism>
<dbReference type="Pfam" id="PF18052">
    <property type="entry name" value="Rx_N"/>
    <property type="match status" value="1"/>
</dbReference>
<dbReference type="SUPFAM" id="SSF52540">
    <property type="entry name" value="P-loop containing nucleoside triphosphate hydrolases"/>
    <property type="match status" value="1"/>
</dbReference>
<keyword evidence="4" id="KW-0067">ATP-binding</keyword>
<dbReference type="InterPro" id="IPR002182">
    <property type="entry name" value="NB-ARC"/>
</dbReference>
<evidence type="ECO:0000256" key="3">
    <source>
        <dbReference type="ARBA" id="ARBA00022821"/>
    </source>
</evidence>
<dbReference type="EnsemblPlants" id="AUR62034621-RA">
    <property type="protein sequence ID" value="AUR62034621-RA:cds"/>
    <property type="gene ID" value="AUR62034621"/>
</dbReference>
<dbReference type="GO" id="GO:0043531">
    <property type="term" value="F:ADP binding"/>
    <property type="evidence" value="ECO:0007669"/>
    <property type="project" value="InterPro"/>
</dbReference>
<evidence type="ECO:0000259" key="6">
    <source>
        <dbReference type="Pfam" id="PF03078"/>
    </source>
</evidence>
<evidence type="ECO:0000259" key="7">
    <source>
        <dbReference type="Pfam" id="PF18052"/>
    </source>
</evidence>
<dbReference type="GO" id="GO:0006952">
    <property type="term" value="P:defense response"/>
    <property type="evidence" value="ECO:0007669"/>
    <property type="project" value="UniProtKB-KW"/>
</dbReference>
<evidence type="ECO:0000313" key="8">
    <source>
        <dbReference type="EnsemblPlants" id="AUR62034621-RA:cds"/>
    </source>
</evidence>
<dbReference type="Proteomes" id="UP000596660">
    <property type="component" value="Unplaced"/>
</dbReference>
<dbReference type="InterPro" id="IPR004312">
    <property type="entry name" value="ATHILA_Orf1_C"/>
</dbReference>
<dbReference type="AlphaFoldDB" id="A0A803MSS0"/>
<dbReference type="PANTHER" id="PTHR36766">
    <property type="entry name" value="PLANT BROAD-SPECTRUM MILDEW RESISTANCE PROTEIN RPW8"/>
    <property type="match status" value="1"/>
</dbReference>
<dbReference type="Pfam" id="PF00931">
    <property type="entry name" value="NB-ARC"/>
    <property type="match status" value="1"/>
</dbReference>
<feature type="domain" description="Arabidopsis retrotransposon Orf1 C-terminal" evidence="6">
    <location>
        <begin position="44"/>
        <end position="323"/>
    </location>
</feature>
<sequence>MSQRKRTRSTPQQQPQLDLESVTGYPHVVFVPEFPNQKQRFIELSRRKVIPTRFFDRSLLSKLGIDSECKNLFAKLGMSQLFNMNYRTYEDLTLEFLSSFDIEKGRNGLVKYVVYRLLNRSHRMSLEGFARKFGLPCTGLTVQPSSFISGELWFAMTGENIESFQHALSHKIHQPVLRLWTRFTGWTIFGRIEPNNVRSDEISILGSYLRRGDEDGDFKMNIAHLFALHLKKQGTTYTTIKSNGERSNIPIVLGGLVTHLALREGFDEASRCPVPGPITLDQHYLTTAGWLSIDFNRFSWIIGRTNRLSVPLPSPDLTKIMPHQPSYLLQFPSDSSTPVPAAPTRTYFRREELRVGQLDLSTRVQTIETNLRELNAGQQDFRLSMYPVYDYFCRQGYIPRDGPHPSWYHFPGAGGLFFLAGRSGFSGQFLDCLSGFLGSVFRRLFRGSGGSFFVVAACFRGVGFWAFDAFSEWEGELFSTQAVLSRDEQMQCEPNGADVGVWLKKLQDFAYDLEDILDDFAFEALCGVCCTAAKRFGYSCDSEPDYYSSRIDEISNRLKIHTQATTLGLLSNTIPRLTYSLEERQRKMPETSSLISESHVYGRDDSKKKKNIICQLLDDKPSYENYVVIPITGMGGIGKTTLAQYVNNDEQVKSYFDLKAWVCVSDVFDVKRITKDIINSVTQGNFDCSNLNQAQEKLQQLLKGQKFFIVLDDVWSEEYLDWKQL</sequence>
<evidence type="ECO:0008006" key="10">
    <source>
        <dbReference type="Google" id="ProtNLM"/>
    </source>
</evidence>
<feature type="domain" description="Disease resistance N-terminal" evidence="7">
    <location>
        <begin position="470"/>
        <end position="527"/>
    </location>
</feature>
<keyword evidence="9" id="KW-1185">Reference proteome</keyword>
<accession>A0A803MSS0</accession>
<evidence type="ECO:0000256" key="4">
    <source>
        <dbReference type="ARBA" id="ARBA00022840"/>
    </source>
</evidence>
<dbReference type="PANTHER" id="PTHR36766:SF40">
    <property type="entry name" value="DISEASE RESISTANCE PROTEIN RGA3"/>
    <property type="match status" value="1"/>
</dbReference>
<keyword evidence="2" id="KW-0547">Nucleotide-binding</keyword>
<dbReference type="Gene3D" id="1.20.5.4130">
    <property type="match status" value="1"/>
</dbReference>
<proteinExistence type="predicted"/>
<evidence type="ECO:0000259" key="5">
    <source>
        <dbReference type="Pfam" id="PF00931"/>
    </source>
</evidence>
<reference evidence="8" key="2">
    <citation type="submission" date="2021-03" db="UniProtKB">
        <authorList>
            <consortium name="EnsemblPlants"/>
        </authorList>
    </citation>
    <scope>IDENTIFICATION</scope>
</reference>
<feature type="domain" description="NB-ARC" evidence="5">
    <location>
        <begin position="609"/>
        <end position="721"/>
    </location>
</feature>
<protein>
    <recommendedName>
        <fullName evidence="10">NB-ARC domain-containing protein</fullName>
    </recommendedName>
</protein>
<dbReference type="Pfam" id="PF03078">
    <property type="entry name" value="ATHILA"/>
    <property type="match status" value="1"/>
</dbReference>
<reference evidence="8" key="1">
    <citation type="journal article" date="2017" name="Nature">
        <title>The genome of Chenopodium quinoa.</title>
        <authorList>
            <person name="Jarvis D.E."/>
            <person name="Ho Y.S."/>
            <person name="Lightfoot D.J."/>
            <person name="Schmoeckel S.M."/>
            <person name="Li B."/>
            <person name="Borm T.J.A."/>
            <person name="Ohyanagi H."/>
            <person name="Mineta K."/>
            <person name="Michell C.T."/>
            <person name="Saber N."/>
            <person name="Kharbatia N.M."/>
            <person name="Rupper R.R."/>
            <person name="Sharp A.R."/>
            <person name="Dally N."/>
            <person name="Boughton B.A."/>
            <person name="Woo Y.H."/>
            <person name="Gao G."/>
            <person name="Schijlen E.G.W.M."/>
            <person name="Guo X."/>
            <person name="Momin A.A."/>
            <person name="Negrao S."/>
            <person name="Al-Babili S."/>
            <person name="Gehring C."/>
            <person name="Roessner U."/>
            <person name="Jung C."/>
            <person name="Murphy K."/>
            <person name="Arold S.T."/>
            <person name="Gojobori T."/>
            <person name="van der Linden C.G."/>
            <person name="van Loo E.N."/>
            <person name="Jellen E.N."/>
            <person name="Maughan P.J."/>
            <person name="Tester M."/>
        </authorList>
    </citation>
    <scope>NUCLEOTIDE SEQUENCE [LARGE SCALE GENOMIC DNA]</scope>
    <source>
        <strain evidence="8">cv. PI 614886</strain>
    </source>
</reference>
<dbReference type="PRINTS" id="PR00364">
    <property type="entry name" value="DISEASERSIST"/>
</dbReference>
<evidence type="ECO:0000256" key="2">
    <source>
        <dbReference type="ARBA" id="ARBA00022741"/>
    </source>
</evidence>
<keyword evidence="1" id="KW-0677">Repeat</keyword>
<name>A0A803MSS0_CHEQI</name>
<dbReference type="InterPro" id="IPR027417">
    <property type="entry name" value="P-loop_NTPase"/>
</dbReference>
<dbReference type="GO" id="GO:0005524">
    <property type="term" value="F:ATP binding"/>
    <property type="evidence" value="ECO:0007669"/>
    <property type="project" value="UniProtKB-KW"/>
</dbReference>